<comment type="caution">
    <text evidence="3">The sequence shown here is derived from an EMBL/GenBank/DDBJ whole genome shotgun (WGS) entry which is preliminary data.</text>
</comment>
<protein>
    <recommendedName>
        <fullName evidence="2">Ig-like domain-containing protein</fullName>
    </recommendedName>
</protein>
<feature type="domain" description="Ig-like" evidence="2">
    <location>
        <begin position="355"/>
        <end position="433"/>
    </location>
</feature>
<reference evidence="3 4" key="1">
    <citation type="submission" date="2018-06" db="EMBL/GenBank/DDBJ databases">
        <title>Mucibacter soli gen. nov., sp. nov., a new member of the family Chitinophagaceae producing mucin.</title>
        <authorList>
            <person name="Kim M.-K."/>
            <person name="Park S."/>
            <person name="Kim T.-S."/>
            <person name="Joung Y."/>
            <person name="Han J.-H."/>
            <person name="Kim S.B."/>
        </authorList>
    </citation>
    <scope>NUCLEOTIDE SEQUENCE [LARGE SCALE GENOMIC DNA]</scope>
    <source>
        <strain evidence="3 4">R1-15</strain>
    </source>
</reference>
<keyword evidence="1" id="KW-0732">Signal</keyword>
<dbReference type="InterPro" id="IPR013783">
    <property type="entry name" value="Ig-like_fold"/>
</dbReference>
<dbReference type="SMART" id="SM00089">
    <property type="entry name" value="PKD"/>
    <property type="match status" value="3"/>
</dbReference>
<dbReference type="SUPFAM" id="SSF48726">
    <property type="entry name" value="Immunoglobulin"/>
    <property type="match status" value="1"/>
</dbReference>
<evidence type="ECO:0000313" key="3">
    <source>
        <dbReference type="EMBL" id="PZF72115.1"/>
    </source>
</evidence>
<name>A0A2W2A9Q5_9BACT</name>
<dbReference type="SMART" id="SM00409">
    <property type="entry name" value="IG"/>
    <property type="match status" value="1"/>
</dbReference>
<evidence type="ECO:0000313" key="4">
    <source>
        <dbReference type="Proteomes" id="UP000248745"/>
    </source>
</evidence>
<organism evidence="3 4">
    <name type="scientific">Taibaiella soli</name>
    <dbReference type="NCBI Taxonomy" id="1649169"/>
    <lineage>
        <taxon>Bacteria</taxon>
        <taxon>Pseudomonadati</taxon>
        <taxon>Bacteroidota</taxon>
        <taxon>Chitinophagia</taxon>
        <taxon>Chitinophagales</taxon>
        <taxon>Chitinophagaceae</taxon>
        <taxon>Taibaiella</taxon>
    </lineage>
</organism>
<dbReference type="Gene3D" id="2.60.40.10">
    <property type="entry name" value="Immunoglobulins"/>
    <property type="match status" value="4"/>
</dbReference>
<feature type="non-terminal residue" evidence="3">
    <location>
        <position position="764"/>
    </location>
</feature>
<dbReference type="EMBL" id="QKTW01000019">
    <property type="protein sequence ID" value="PZF72115.1"/>
    <property type="molecule type" value="Genomic_DNA"/>
</dbReference>
<sequence length="764" mass="75215">MNIKTTRIKQWLLPCLILSSLVTKAQQPFGAGNLVIERVGDGSTALSGIAAPVFLDEYTPAGMLVQSIAMPTATSGNNHMLTESGSATSDGFLHLSPDGKYLAIPGYDATVGTTGVASTTSASVARVVGIVNSQGVVSTTAAFNNIASGANTRSAITTDSINIWIGGGGSGGVYYGTAASATAVNLSTTSNNVRCVNIFNGQLYTTSSSGAIRMAAVGTGLPTTAGQTIVNLTGMPISGGSPNESTMATLSNGSSIIYIADDGVGIMKYSNISGTWTAKGSVGSSSDAYRGVTCYVRNDSVFLYATSGTKMVAIVDGNGLNTAISSSNTTVTTLATVSANKVFRGIAFAPNCAAPTINTAPTAQSTCVGGNATFTVAASGSNLTYQWMKDGNAITGANTNSYTITGAATTDAGNYSVAVTSCSSTTTTPVALTVAAPTATITAASTTTFCTGGSVVLNANTGTGLTYQWSNGTNITGATNASYTANAAGTYTVTVSNGTCSATSTATTVTVNPLPAATINAAGPTAICAGSSVVLNANTGTGLTYQWKNGTNITGATNASFTASAAATLTVVVSNGTCSATSAATVITVNPAPTATITAAGSTNLCTGGSVVLNANTGTGLTYQWMNGANAINGASTASYTANAAGSYTVVVSNGTCTATSAATTVNVLNGTGATITPAGPTTFCAGSSVVLNANTGTGLTYQWSNGTNITGATNASYTATAAGSYTVTVSNGSCSSTSTATTVAVNPAPTATITAATATTFCT</sequence>
<dbReference type="RefSeq" id="WP_165836404.1">
    <property type="nucleotide sequence ID" value="NZ_QKTW01000019.1"/>
</dbReference>
<feature type="chain" id="PRO_5016062154" description="Ig-like domain-containing protein" evidence="1">
    <location>
        <begin position="26"/>
        <end position="764"/>
    </location>
</feature>
<proteinExistence type="predicted"/>
<evidence type="ECO:0000256" key="1">
    <source>
        <dbReference type="SAM" id="SignalP"/>
    </source>
</evidence>
<dbReference type="Proteomes" id="UP000248745">
    <property type="component" value="Unassembled WGS sequence"/>
</dbReference>
<evidence type="ECO:0000259" key="2">
    <source>
        <dbReference type="PROSITE" id="PS50835"/>
    </source>
</evidence>
<dbReference type="InterPro" id="IPR003599">
    <property type="entry name" value="Ig_sub"/>
</dbReference>
<accession>A0A2W2A9Q5</accession>
<dbReference type="AlphaFoldDB" id="A0A2W2A9Q5"/>
<feature type="signal peptide" evidence="1">
    <location>
        <begin position="1"/>
        <end position="25"/>
    </location>
</feature>
<keyword evidence="4" id="KW-1185">Reference proteome</keyword>
<dbReference type="InterPro" id="IPR022409">
    <property type="entry name" value="PKD/Chitinase_dom"/>
</dbReference>
<dbReference type="PROSITE" id="PS50835">
    <property type="entry name" value="IG_LIKE"/>
    <property type="match status" value="1"/>
</dbReference>
<gene>
    <name evidence="3" type="ORF">DN068_14365</name>
</gene>
<dbReference type="InterPro" id="IPR007110">
    <property type="entry name" value="Ig-like_dom"/>
</dbReference>
<dbReference type="InterPro" id="IPR036179">
    <property type="entry name" value="Ig-like_dom_sf"/>
</dbReference>